<dbReference type="Proteomes" id="UP001196068">
    <property type="component" value="Unassembled WGS sequence"/>
</dbReference>
<feature type="transmembrane region" description="Helical" evidence="1">
    <location>
        <begin position="44"/>
        <end position="61"/>
    </location>
</feature>
<evidence type="ECO:0000256" key="1">
    <source>
        <dbReference type="SAM" id="Phobius"/>
    </source>
</evidence>
<dbReference type="RefSeq" id="WP_211874976.1">
    <property type="nucleotide sequence ID" value="NZ_JAAEDH010000015.1"/>
</dbReference>
<keyword evidence="1" id="KW-1133">Transmembrane helix</keyword>
<reference evidence="2" key="2">
    <citation type="journal article" date="2021" name="Syst. Appl. Microbiol.">
        <title>Roseomonas hellenica sp. nov., isolated from roots of wild-growing Alkanna tinctoria.</title>
        <authorList>
            <person name="Rat A."/>
            <person name="Naranjo H.D."/>
            <person name="Lebbe L."/>
            <person name="Cnockaert M."/>
            <person name="Krigas N."/>
            <person name="Grigoriadou K."/>
            <person name="Maloupa E."/>
            <person name="Willems A."/>
        </authorList>
    </citation>
    <scope>NUCLEOTIDE SEQUENCE</scope>
    <source>
        <strain evidence="2">LMG 28251</strain>
    </source>
</reference>
<evidence type="ECO:0000313" key="2">
    <source>
        <dbReference type="EMBL" id="MBR0656132.1"/>
    </source>
</evidence>
<keyword evidence="1" id="KW-0472">Membrane</keyword>
<proteinExistence type="predicted"/>
<keyword evidence="3" id="KW-1185">Reference proteome</keyword>
<comment type="caution">
    <text evidence="2">The sequence shown here is derived from an EMBL/GenBank/DDBJ whole genome shotgun (WGS) entry which is preliminary data.</text>
</comment>
<dbReference type="AlphaFoldDB" id="A0AAF1JXU6"/>
<feature type="transmembrane region" description="Helical" evidence="1">
    <location>
        <begin position="12"/>
        <end position="32"/>
    </location>
</feature>
<accession>A0AAF1JXU6</accession>
<sequence length="78" mass="8492">MPMRLYNASTKHVTSNLWLWIGITSALMLAIGLLDTQMPRGQGLGNWVALVGAVLGILLMLKSEAEMPARVMVDPSQL</sequence>
<name>A0AAF1JXU6_9PROT</name>
<gene>
    <name evidence="2" type="ORF">GXW79_13700</name>
</gene>
<keyword evidence="1" id="KW-0812">Transmembrane</keyword>
<dbReference type="EMBL" id="JAAEDH010000015">
    <property type="protein sequence ID" value="MBR0656132.1"/>
    <property type="molecule type" value="Genomic_DNA"/>
</dbReference>
<protein>
    <submittedName>
        <fullName evidence="2">Uncharacterized protein</fullName>
    </submittedName>
</protein>
<evidence type="ECO:0000313" key="3">
    <source>
        <dbReference type="Proteomes" id="UP001196068"/>
    </source>
</evidence>
<reference evidence="2" key="1">
    <citation type="submission" date="2020-01" db="EMBL/GenBank/DDBJ databases">
        <authorList>
            <person name="Rat A."/>
        </authorList>
    </citation>
    <scope>NUCLEOTIDE SEQUENCE</scope>
    <source>
        <strain evidence="2">LMG 28251</strain>
    </source>
</reference>
<organism evidence="2 3">
    <name type="scientific">Plastoroseomonas arctica</name>
    <dbReference type="NCBI Taxonomy" id="1509237"/>
    <lineage>
        <taxon>Bacteria</taxon>
        <taxon>Pseudomonadati</taxon>
        <taxon>Pseudomonadota</taxon>
        <taxon>Alphaproteobacteria</taxon>
        <taxon>Acetobacterales</taxon>
        <taxon>Acetobacteraceae</taxon>
        <taxon>Plastoroseomonas</taxon>
    </lineage>
</organism>